<accession>A0AC34FPB4</accession>
<dbReference type="Proteomes" id="UP000887579">
    <property type="component" value="Unplaced"/>
</dbReference>
<name>A0AC34FPB4_9BILA</name>
<protein>
    <submittedName>
        <fullName evidence="2">Ankyrin repeat domain-containing protein</fullName>
    </submittedName>
</protein>
<proteinExistence type="predicted"/>
<organism evidence="1 2">
    <name type="scientific">Panagrolaimus sp. ES5</name>
    <dbReference type="NCBI Taxonomy" id="591445"/>
    <lineage>
        <taxon>Eukaryota</taxon>
        <taxon>Metazoa</taxon>
        <taxon>Ecdysozoa</taxon>
        <taxon>Nematoda</taxon>
        <taxon>Chromadorea</taxon>
        <taxon>Rhabditida</taxon>
        <taxon>Tylenchina</taxon>
        <taxon>Panagrolaimomorpha</taxon>
        <taxon>Panagrolaimoidea</taxon>
        <taxon>Panagrolaimidae</taxon>
        <taxon>Panagrolaimus</taxon>
    </lineage>
</organism>
<reference evidence="2" key="1">
    <citation type="submission" date="2022-11" db="UniProtKB">
        <authorList>
            <consortium name="WormBaseParasite"/>
        </authorList>
    </citation>
    <scope>IDENTIFICATION</scope>
</reference>
<evidence type="ECO:0000313" key="2">
    <source>
        <dbReference type="WBParaSite" id="ES5_v2.g19173.t1"/>
    </source>
</evidence>
<evidence type="ECO:0000313" key="1">
    <source>
        <dbReference type="Proteomes" id="UP000887579"/>
    </source>
</evidence>
<dbReference type="WBParaSite" id="ES5_v2.g19173.t1">
    <property type="protein sequence ID" value="ES5_v2.g19173.t1"/>
    <property type="gene ID" value="ES5_v2.g19173"/>
</dbReference>
<sequence length="155" mass="16676">MTIHEACAAGLTSYLEAIISQAPSVVNEWSSQGFTPLTLATYFNKADIVRLLLSKKVNPNVVTKNEQLTTALHIAAANNNEEIGKLLIDANADVNAIQATGETPLHFAAQFGNIDFIVALLENGADTRVINISGLAPMDMAYEKGHKEIAEILKN</sequence>